<dbReference type="HOGENOM" id="CLU_016785_6_0_1"/>
<proteinExistence type="predicted"/>
<feature type="compositionally biased region" description="Basic and acidic residues" evidence="1">
    <location>
        <begin position="1"/>
        <end position="17"/>
    </location>
</feature>
<dbReference type="Proteomes" id="UP000054097">
    <property type="component" value="Unassembled WGS sequence"/>
</dbReference>
<evidence type="ECO:0000259" key="2">
    <source>
        <dbReference type="PROSITE" id="PS51184"/>
    </source>
</evidence>
<sequence length="308" mass="35589">MQLLREYQEMNPEDHETVQGPPTPLEFMRMLHISRPVLFEKCPLPLQATWTDDYLSTNVGDIRVAVTRDGRADALVDDENGKTYFVEPLEERMPMKELLDRLHKDARTENATDEVVYLQSQNDNLDFATHITDGEFKNIRSDIPPDITWATEALGRDPDAVNIWVGNHRSATSVHCDPYENIYAVVRGTKIFTLFPPTEGWCLQEREYPHARWSRSQEGTLILTPTSQGPVRWSSIRDPTQDLPPTRPIKVVVREGQMLYLPVGWWHYVQQIPGQTGVVIAVNYWYDQEMTGHNWVFRNFLRSLPSVV</sequence>
<dbReference type="AlphaFoldDB" id="A0A0C2WTN8"/>
<dbReference type="InterPro" id="IPR041667">
    <property type="entry name" value="Cupin_8"/>
</dbReference>
<dbReference type="Pfam" id="PF13621">
    <property type="entry name" value="Cupin_8"/>
    <property type="match status" value="1"/>
</dbReference>
<dbReference type="PROSITE" id="PS51184">
    <property type="entry name" value="JMJC"/>
    <property type="match status" value="1"/>
</dbReference>
<evidence type="ECO:0000313" key="4">
    <source>
        <dbReference type="Proteomes" id="UP000054097"/>
    </source>
</evidence>
<reference evidence="3 4" key="1">
    <citation type="submission" date="2014-04" db="EMBL/GenBank/DDBJ databases">
        <authorList>
            <consortium name="DOE Joint Genome Institute"/>
            <person name="Kuo A."/>
            <person name="Zuccaro A."/>
            <person name="Kohler A."/>
            <person name="Nagy L.G."/>
            <person name="Floudas D."/>
            <person name="Copeland A."/>
            <person name="Barry K.W."/>
            <person name="Cichocki N."/>
            <person name="Veneault-Fourrey C."/>
            <person name="LaButti K."/>
            <person name="Lindquist E.A."/>
            <person name="Lipzen A."/>
            <person name="Lundell T."/>
            <person name="Morin E."/>
            <person name="Murat C."/>
            <person name="Sun H."/>
            <person name="Tunlid A."/>
            <person name="Henrissat B."/>
            <person name="Grigoriev I.V."/>
            <person name="Hibbett D.S."/>
            <person name="Martin F."/>
            <person name="Nordberg H.P."/>
            <person name="Cantor M.N."/>
            <person name="Hua S.X."/>
        </authorList>
    </citation>
    <scope>NUCLEOTIDE SEQUENCE [LARGE SCALE GENOMIC DNA]</scope>
    <source>
        <strain evidence="3 4">MAFF 305830</strain>
    </source>
</reference>
<dbReference type="PANTHER" id="PTHR12461:SF99">
    <property type="entry name" value="BIFUNCTIONAL PEPTIDASE AND (3S)-LYSYL HYDROXYLASE JMJD7"/>
    <property type="match status" value="1"/>
</dbReference>
<dbReference type="EMBL" id="KN824288">
    <property type="protein sequence ID" value="KIM29523.1"/>
    <property type="molecule type" value="Genomic_DNA"/>
</dbReference>
<gene>
    <name evidence="3" type="ORF">M408DRAFT_305467</name>
</gene>
<keyword evidence="4" id="KW-1185">Reference proteome</keyword>
<dbReference type="InterPro" id="IPR003347">
    <property type="entry name" value="JmjC_dom"/>
</dbReference>
<dbReference type="SUPFAM" id="SSF51197">
    <property type="entry name" value="Clavaminate synthase-like"/>
    <property type="match status" value="1"/>
</dbReference>
<dbReference type="SMART" id="SM00558">
    <property type="entry name" value="JmjC"/>
    <property type="match status" value="1"/>
</dbReference>
<dbReference type="Gene3D" id="2.60.120.10">
    <property type="entry name" value="Jelly Rolls"/>
    <property type="match status" value="1"/>
</dbReference>
<dbReference type="InterPro" id="IPR014710">
    <property type="entry name" value="RmlC-like_jellyroll"/>
</dbReference>
<evidence type="ECO:0000256" key="1">
    <source>
        <dbReference type="SAM" id="MobiDB-lite"/>
    </source>
</evidence>
<dbReference type="OrthoDB" id="424465at2759"/>
<evidence type="ECO:0000313" key="3">
    <source>
        <dbReference type="EMBL" id="KIM29523.1"/>
    </source>
</evidence>
<feature type="region of interest" description="Disordered" evidence="1">
    <location>
        <begin position="1"/>
        <end position="21"/>
    </location>
</feature>
<dbReference type="STRING" id="933852.A0A0C2WTN8"/>
<name>A0A0C2WTN8_SERVB</name>
<feature type="domain" description="JmjC" evidence="2">
    <location>
        <begin position="116"/>
        <end position="301"/>
    </location>
</feature>
<accession>A0A0C2WTN8</accession>
<protein>
    <recommendedName>
        <fullName evidence="2">JmjC domain-containing protein</fullName>
    </recommendedName>
</protein>
<reference evidence="4" key="2">
    <citation type="submission" date="2015-01" db="EMBL/GenBank/DDBJ databases">
        <title>Evolutionary Origins and Diversification of the Mycorrhizal Mutualists.</title>
        <authorList>
            <consortium name="DOE Joint Genome Institute"/>
            <consortium name="Mycorrhizal Genomics Consortium"/>
            <person name="Kohler A."/>
            <person name="Kuo A."/>
            <person name="Nagy L.G."/>
            <person name="Floudas D."/>
            <person name="Copeland A."/>
            <person name="Barry K.W."/>
            <person name="Cichocki N."/>
            <person name="Veneault-Fourrey C."/>
            <person name="LaButti K."/>
            <person name="Lindquist E.A."/>
            <person name="Lipzen A."/>
            <person name="Lundell T."/>
            <person name="Morin E."/>
            <person name="Murat C."/>
            <person name="Riley R."/>
            <person name="Ohm R."/>
            <person name="Sun H."/>
            <person name="Tunlid A."/>
            <person name="Henrissat B."/>
            <person name="Grigoriev I.V."/>
            <person name="Hibbett D.S."/>
            <person name="Martin F."/>
        </authorList>
    </citation>
    <scope>NUCLEOTIDE SEQUENCE [LARGE SCALE GENOMIC DNA]</scope>
    <source>
        <strain evidence="4">MAFF 305830</strain>
    </source>
</reference>
<feature type="non-terminal residue" evidence="3">
    <location>
        <position position="1"/>
    </location>
</feature>
<dbReference type="PANTHER" id="PTHR12461">
    <property type="entry name" value="HYPOXIA-INDUCIBLE FACTOR 1 ALPHA INHIBITOR-RELATED"/>
    <property type="match status" value="1"/>
</dbReference>
<organism evidence="3 4">
    <name type="scientific">Serendipita vermifera MAFF 305830</name>
    <dbReference type="NCBI Taxonomy" id="933852"/>
    <lineage>
        <taxon>Eukaryota</taxon>
        <taxon>Fungi</taxon>
        <taxon>Dikarya</taxon>
        <taxon>Basidiomycota</taxon>
        <taxon>Agaricomycotina</taxon>
        <taxon>Agaricomycetes</taxon>
        <taxon>Sebacinales</taxon>
        <taxon>Serendipitaceae</taxon>
        <taxon>Serendipita</taxon>
    </lineage>
</organism>